<organism evidence="2 3">
    <name type="scientific">Cordyceps javanica</name>
    <dbReference type="NCBI Taxonomy" id="43265"/>
    <lineage>
        <taxon>Eukaryota</taxon>
        <taxon>Fungi</taxon>
        <taxon>Dikarya</taxon>
        <taxon>Ascomycota</taxon>
        <taxon>Pezizomycotina</taxon>
        <taxon>Sordariomycetes</taxon>
        <taxon>Hypocreomycetidae</taxon>
        <taxon>Hypocreales</taxon>
        <taxon>Cordycipitaceae</taxon>
        <taxon>Cordyceps</taxon>
    </lineage>
</organism>
<feature type="compositionally biased region" description="Pro residues" evidence="1">
    <location>
        <begin position="89"/>
        <end position="113"/>
    </location>
</feature>
<dbReference type="EMBL" id="SPUK01000021">
    <property type="protein sequence ID" value="TQV91111.1"/>
    <property type="molecule type" value="Genomic_DNA"/>
</dbReference>
<keyword evidence="3" id="KW-1185">Reference proteome</keyword>
<protein>
    <submittedName>
        <fullName evidence="2">Uncharacterized protein</fullName>
    </submittedName>
</protein>
<sequence>MPSLVTRQPSARRPASESCPCRLFLPDKRRLTRSTQTTLAIILASTHPYHHSCIIFHRRQNAPTCTLLASRSLLPTLSRTLAAHHATPPSQPNQPLPQSPPLPPPPPPPPPTSLPTSSTALVILSVA</sequence>
<comment type="caution">
    <text evidence="2">The sequence shown here is derived from an EMBL/GenBank/DDBJ whole genome shotgun (WGS) entry which is preliminary data.</text>
</comment>
<evidence type="ECO:0000256" key="1">
    <source>
        <dbReference type="SAM" id="MobiDB-lite"/>
    </source>
</evidence>
<gene>
    <name evidence="2" type="ORF">IF1G_10346</name>
</gene>
<accession>A0A545UNU2</accession>
<evidence type="ECO:0000313" key="3">
    <source>
        <dbReference type="Proteomes" id="UP000315783"/>
    </source>
</evidence>
<feature type="region of interest" description="Disordered" evidence="1">
    <location>
        <begin position="79"/>
        <end position="118"/>
    </location>
</feature>
<proteinExistence type="predicted"/>
<dbReference type="AlphaFoldDB" id="A0A545UNU2"/>
<name>A0A545UNU2_9HYPO</name>
<dbReference type="Proteomes" id="UP000315783">
    <property type="component" value="Unassembled WGS sequence"/>
</dbReference>
<evidence type="ECO:0000313" key="2">
    <source>
        <dbReference type="EMBL" id="TQV91111.1"/>
    </source>
</evidence>
<reference evidence="2 3" key="1">
    <citation type="journal article" date="2019" name="Appl. Microbiol. Biotechnol.">
        <title>Genome sequence of Isaria javanica and comparative genome analysis insights into family S53 peptidase evolution in fungal entomopathogens.</title>
        <authorList>
            <person name="Lin R."/>
            <person name="Zhang X."/>
            <person name="Xin B."/>
            <person name="Zou M."/>
            <person name="Gao Y."/>
            <person name="Qin F."/>
            <person name="Hu Q."/>
            <person name="Xie B."/>
            <person name="Cheng X."/>
        </authorList>
    </citation>
    <scope>NUCLEOTIDE SEQUENCE [LARGE SCALE GENOMIC DNA]</scope>
    <source>
        <strain evidence="2 3">IJ1G</strain>
    </source>
</reference>